<dbReference type="CDD" id="cd09165">
    <property type="entry name" value="PLDc_PaPPK1_C1_like"/>
    <property type="match status" value="1"/>
</dbReference>
<dbReference type="Gene3D" id="3.30.870.10">
    <property type="entry name" value="Endonuclease Chain A"/>
    <property type="match status" value="2"/>
</dbReference>
<evidence type="ECO:0000259" key="9">
    <source>
        <dbReference type="Pfam" id="PF13089"/>
    </source>
</evidence>
<gene>
    <name evidence="12" type="primary">ppk1</name>
    <name evidence="6" type="synonym">ppk</name>
    <name evidence="12" type="ORF">GCM10023116_38540</name>
</gene>
<dbReference type="RefSeq" id="WP_345197970.1">
    <property type="nucleotide sequence ID" value="NZ_BAABFL010000456.1"/>
</dbReference>
<dbReference type="NCBIfam" id="NF003921">
    <property type="entry name" value="PRK05443.2-2"/>
    <property type="match status" value="1"/>
</dbReference>
<keyword evidence="6" id="KW-0479">Metal-binding</keyword>
<dbReference type="Pfam" id="PF17941">
    <property type="entry name" value="PP_kinase_C_1"/>
    <property type="match status" value="1"/>
</dbReference>
<dbReference type="Proteomes" id="UP001500604">
    <property type="component" value="Unassembled WGS sequence"/>
</dbReference>
<dbReference type="InterPro" id="IPR036832">
    <property type="entry name" value="PPK_N_dom_sf"/>
</dbReference>
<dbReference type="NCBIfam" id="TIGR03705">
    <property type="entry name" value="poly_P_kin"/>
    <property type="match status" value="1"/>
</dbReference>
<protein>
    <recommendedName>
        <fullName evidence="6 7">Polyphosphate kinase</fullName>
        <ecNumber evidence="6 7">2.7.4.1</ecNumber>
    </recommendedName>
    <alternativeName>
        <fullName evidence="6">ATP-polyphosphate phosphotransferase</fullName>
    </alternativeName>
    <alternativeName>
        <fullName evidence="6">Polyphosphoric acid kinase</fullName>
    </alternativeName>
</protein>
<evidence type="ECO:0000256" key="2">
    <source>
        <dbReference type="ARBA" id="ARBA00022679"/>
    </source>
</evidence>
<dbReference type="EC" id="2.7.4.1" evidence="6 7"/>
<feature type="binding site" evidence="6">
    <location>
        <position position="496"/>
    </location>
    <ligand>
        <name>ATP</name>
        <dbReference type="ChEBI" id="CHEBI:30616"/>
    </ligand>
</feature>
<dbReference type="InterPro" id="IPR024953">
    <property type="entry name" value="PP_kinase_middle"/>
</dbReference>
<comment type="cofactor">
    <cofactor evidence="6">
        <name>Mg(2+)</name>
        <dbReference type="ChEBI" id="CHEBI:18420"/>
    </cofactor>
</comment>
<feature type="binding site" evidence="6">
    <location>
        <position position="433"/>
    </location>
    <ligand>
        <name>Mg(2+)</name>
        <dbReference type="ChEBI" id="CHEBI:18420"/>
    </ligand>
</feature>
<feature type="binding site" evidence="6">
    <location>
        <position position="620"/>
    </location>
    <ligand>
        <name>ATP</name>
        <dbReference type="ChEBI" id="CHEBI:30616"/>
    </ligand>
</feature>
<evidence type="ECO:0000256" key="7">
    <source>
        <dbReference type="RuleBase" id="RU003800"/>
    </source>
</evidence>
<comment type="PTM">
    <text evidence="6 7">An intermediate of this reaction is the autophosphorylated ppk in which a phosphate is covalently linked to a histidine residue through a N-P bond.</text>
</comment>
<feature type="active site" description="Phosphohistidine intermediate" evidence="6">
    <location>
        <position position="463"/>
    </location>
</feature>
<evidence type="ECO:0000259" key="8">
    <source>
        <dbReference type="Pfam" id="PF02503"/>
    </source>
</evidence>
<dbReference type="InterPro" id="IPR003414">
    <property type="entry name" value="PP_kinase"/>
</dbReference>
<comment type="similarity">
    <text evidence="6 7">Belongs to the polyphosphate kinase 1 (PPK1) family.</text>
</comment>
<dbReference type="PANTHER" id="PTHR30218">
    <property type="entry name" value="POLYPHOSPHATE KINASE"/>
    <property type="match status" value="1"/>
</dbReference>
<organism evidence="12 13">
    <name type="scientific">Kistimonas scapharcae</name>
    <dbReference type="NCBI Taxonomy" id="1036133"/>
    <lineage>
        <taxon>Bacteria</taxon>
        <taxon>Pseudomonadati</taxon>
        <taxon>Pseudomonadota</taxon>
        <taxon>Gammaproteobacteria</taxon>
        <taxon>Oceanospirillales</taxon>
        <taxon>Endozoicomonadaceae</taxon>
        <taxon>Kistimonas</taxon>
    </lineage>
</organism>
<dbReference type="Pfam" id="PF02503">
    <property type="entry name" value="PP_kinase"/>
    <property type="match status" value="1"/>
</dbReference>
<dbReference type="HAMAP" id="MF_00347">
    <property type="entry name" value="Polyphosphate_kinase"/>
    <property type="match status" value="1"/>
</dbReference>
<dbReference type="InterPro" id="IPR025200">
    <property type="entry name" value="PPK_C_dom2"/>
</dbReference>
<keyword evidence="3 6" id="KW-0547">Nucleotide-binding</keyword>
<evidence type="ECO:0000256" key="6">
    <source>
        <dbReference type="HAMAP-Rule" id="MF_00347"/>
    </source>
</evidence>
<feature type="binding site" evidence="6">
    <location>
        <position position="403"/>
    </location>
    <ligand>
        <name>Mg(2+)</name>
        <dbReference type="ChEBI" id="CHEBI:18420"/>
    </ligand>
</feature>
<keyword evidence="2 6" id="KW-0808">Transferase</keyword>
<comment type="function">
    <text evidence="6 7">Catalyzes the reversible transfer of the terminal phosphate of ATP to form a long-chain polyphosphate (polyP).</text>
</comment>
<dbReference type="PANTHER" id="PTHR30218:SF0">
    <property type="entry name" value="POLYPHOSPHATE KINASE"/>
    <property type="match status" value="1"/>
</dbReference>
<evidence type="ECO:0000256" key="5">
    <source>
        <dbReference type="ARBA" id="ARBA00022840"/>
    </source>
</evidence>
<keyword evidence="6" id="KW-0460">Magnesium</keyword>
<evidence type="ECO:0000256" key="1">
    <source>
        <dbReference type="ARBA" id="ARBA00022553"/>
    </source>
</evidence>
<keyword evidence="1 6" id="KW-0597">Phosphoprotein</keyword>
<dbReference type="InterPro" id="IPR041108">
    <property type="entry name" value="PP_kinase_C_1"/>
</dbReference>
<dbReference type="Pfam" id="PF13089">
    <property type="entry name" value="PP_kinase_N"/>
    <property type="match status" value="1"/>
</dbReference>
<accession>A0ABP8V6B2</accession>
<dbReference type="InterPro" id="IPR036830">
    <property type="entry name" value="PP_kinase_middle_dom_sf"/>
</dbReference>
<evidence type="ECO:0000313" key="12">
    <source>
        <dbReference type="EMBL" id="GAA4651570.1"/>
    </source>
</evidence>
<keyword evidence="5 6" id="KW-0067">ATP-binding</keyword>
<feature type="domain" description="Polyphosphate kinase middle" evidence="8">
    <location>
        <begin position="144"/>
        <end position="326"/>
    </location>
</feature>
<name>A0ABP8V6B2_9GAMM</name>
<reference evidence="13" key="1">
    <citation type="journal article" date="2019" name="Int. J. Syst. Evol. Microbiol.">
        <title>The Global Catalogue of Microorganisms (GCM) 10K type strain sequencing project: providing services to taxonomists for standard genome sequencing and annotation.</title>
        <authorList>
            <consortium name="The Broad Institute Genomics Platform"/>
            <consortium name="The Broad Institute Genome Sequencing Center for Infectious Disease"/>
            <person name="Wu L."/>
            <person name="Ma J."/>
        </authorList>
    </citation>
    <scope>NUCLEOTIDE SEQUENCE [LARGE SCALE GENOMIC DNA]</scope>
    <source>
        <strain evidence="13">JCM 17805</strain>
    </source>
</reference>
<dbReference type="EMBL" id="BAABFL010000456">
    <property type="protein sequence ID" value="GAA4651570.1"/>
    <property type="molecule type" value="Genomic_DNA"/>
</dbReference>
<dbReference type="CDD" id="cd09168">
    <property type="entry name" value="PLDc_PaPPK1_C2_like"/>
    <property type="match status" value="1"/>
</dbReference>
<evidence type="ECO:0000259" key="10">
    <source>
        <dbReference type="Pfam" id="PF13090"/>
    </source>
</evidence>
<evidence type="ECO:0000259" key="11">
    <source>
        <dbReference type="Pfam" id="PF17941"/>
    </source>
</evidence>
<proteinExistence type="inferred from homology"/>
<comment type="caution">
    <text evidence="12">The sequence shown here is derived from an EMBL/GenBank/DDBJ whole genome shotgun (WGS) entry which is preliminary data.</text>
</comment>
<dbReference type="Pfam" id="PF13090">
    <property type="entry name" value="PP_kinase_C"/>
    <property type="match status" value="1"/>
</dbReference>
<dbReference type="NCBIfam" id="NF003918">
    <property type="entry name" value="PRK05443.1-2"/>
    <property type="match status" value="1"/>
</dbReference>
<evidence type="ECO:0000256" key="4">
    <source>
        <dbReference type="ARBA" id="ARBA00022777"/>
    </source>
</evidence>
<feature type="binding site" evidence="6">
    <location>
        <position position="592"/>
    </location>
    <ligand>
        <name>ATP</name>
        <dbReference type="ChEBI" id="CHEBI:30616"/>
    </ligand>
</feature>
<dbReference type="GO" id="GO:0016301">
    <property type="term" value="F:kinase activity"/>
    <property type="evidence" value="ECO:0007669"/>
    <property type="project" value="UniProtKB-KW"/>
</dbReference>
<dbReference type="SUPFAM" id="SSF143724">
    <property type="entry name" value="PHP14-like"/>
    <property type="match status" value="1"/>
</dbReference>
<dbReference type="PIRSF" id="PIRSF015589">
    <property type="entry name" value="PP_kinase"/>
    <property type="match status" value="1"/>
</dbReference>
<dbReference type="SUPFAM" id="SSF140356">
    <property type="entry name" value="PPK N-terminal domain-like"/>
    <property type="match status" value="1"/>
</dbReference>
<evidence type="ECO:0000256" key="3">
    <source>
        <dbReference type="ARBA" id="ARBA00022741"/>
    </source>
</evidence>
<feature type="domain" description="Polyphosphate kinase C-terminal" evidence="10">
    <location>
        <begin position="531"/>
        <end position="703"/>
    </location>
</feature>
<dbReference type="SUPFAM" id="SSF56024">
    <property type="entry name" value="Phospholipase D/nuclease"/>
    <property type="match status" value="2"/>
</dbReference>
<evidence type="ECO:0000313" key="13">
    <source>
        <dbReference type="Proteomes" id="UP001500604"/>
    </source>
</evidence>
<feature type="domain" description="Polyphosphate kinase C-terminal" evidence="11">
    <location>
        <begin position="360"/>
        <end position="523"/>
    </location>
</feature>
<dbReference type="InterPro" id="IPR025198">
    <property type="entry name" value="PPK_N_dom"/>
</dbReference>
<keyword evidence="13" id="KW-1185">Reference proteome</keyword>
<feature type="domain" description="Polyphosphate kinase N-terminal" evidence="9">
    <location>
        <begin position="30"/>
        <end position="135"/>
    </location>
</feature>
<dbReference type="Gene3D" id="3.30.1840.10">
    <property type="entry name" value="Polyphosphate kinase middle domain"/>
    <property type="match status" value="1"/>
</dbReference>
<feature type="binding site" evidence="6">
    <location>
        <position position="68"/>
    </location>
    <ligand>
        <name>ATP</name>
        <dbReference type="ChEBI" id="CHEBI:30616"/>
    </ligand>
</feature>
<dbReference type="NCBIfam" id="NF003917">
    <property type="entry name" value="PRK05443.1-1"/>
    <property type="match status" value="1"/>
</dbReference>
<sequence>MTETASSTEQATADIPAPPVISDLDNPEYYINRELSHLQFNIRVLEQSLNEDYPLLERLRFLLIFSSNMDEFFEIRVSGLKQQIEFAREQVGLDGMQPAEVLKEISQLTHEHVSRQYAILNDIMLPALADQGIRFIRRNQLTEKQASWVKNFFFQQVMPIISPIGLDPAHPFPRLANKILNFIVELEGKDAFGRETGMAIIPAPRSLPRIVRLPDNLCEKGGENYLFLSSIIHQHAEDLFPGMTIKGCYQFRITRNSDLSLDDEVDDLASALQGELLARRYGDAVRLEVADNCPRHLADFLLRQFALTESELYEVNGPVNLTRLMDVCNTPTHSDLQFRPFSPGFPKGLPIGLPKNSDRLFDVIQQEDILLMHPFQTFTPVVDLLRQAAKDPHVLAIKQTLYRTGANSEMVDALVEAARHGKEVTVVVEIRARFDEEENLKLARRLQEAGAIVVYGVVGYKTHTKLMLIVRREGRRIVRYAHLGTGNYHAVNARLYTDYSLMTCDKDLTNDVHKVFQQLTGMGKAVRVKKLFHAPFTLKKNLIDLINREAENAREGRPARIILKANALTEANVIKALYKASQAGVKVDLVIRGICSLRPGIEGLSDNIRVRSIVGRFLEHTRVYFFQNDAEPKVFCSSADLMIRNLDHRVEACFPIENPKLATRIKKELDLYLTDNTGSWKLLPDGSYEQNRPVRNQKPRNAQQALLETLAS</sequence>
<comment type="catalytic activity">
    <reaction evidence="6 7">
        <text>[phosphate](n) + ATP = [phosphate](n+1) + ADP</text>
        <dbReference type="Rhea" id="RHEA:19573"/>
        <dbReference type="Rhea" id="RHEA-COMP:9859"/>
        <dbReference type="Rhea" id="RHEA-COMP:14280"/>
        <dbReference type="ChEBI" id="CHEBI:16838"/>
        <dbReference type="ChEBI" id="CHEBI:30616"/>
        <dbReference type="ChEBI" id="CHEBI:456216"/>
        <dbReference type="EC" id="2.7.4.1"/>
    </reaction>
</comment>
<dbReference type="Gene3D" id="1.20.58.310">
    <property type="entry name" value="Polyphosphate kinase N-terminal domain"/>
    <property type="match status" value="1"/>
</dbReference>
<keyword evidence="4 6" id="KW-0418">Kinase</keyword>